<dbReference type="Gene3D" id="3.80.10.10">
    <property type="entry name" value="Ribonuclease Inhibitor"/>
    <property type="match status" value="1"/>
</dbReference>
<dbReference type="OrthoDB" id="3181259at2759"/>
<dbReference type="Proteomes" id="UP000703269">
    <property type="component" value="Unassembled WGS sequence"/>
</dbReference>
<dbReference type="Pfam" id="PF12937">
    <property type="entry name" value="F-box-like"/>
    <property type="match status" value="1"/>
</dbReference>
<name>A0A9P3G5A1_9APHY</name>
<evidence type="ECO:0000313" key="3">
    <source>
        <dbReference type="Proteomes" id="UP000703269"/>
    </source>
</evidence>
<gene>
    <name evidence="2" type="ORF">PsYK624_046210</name>
</gene>
<dbReference type="InterPro" id="IPR001810">
    <property type="entry name" value="F-box_dom"/>
</dbReference>
<proteinExistence type="predicted"/>
<keyword evidence="3" id="KW-1185">Reference proteome</keyword>
<dbReference type="PROSITE" id="PS50181">
    <property type="entry name" value="FBOX"/>
    <property type="match status" value="1"/>
</dbReference>
<dbReference type="Gene3D" id="1.20.1280.50">
    <property type="match status" value="1"/>
</dbReference>
<dbReference type="InterPro" id="IPR036047">
    <property type="entry name" value="F-box-like_dom_sf"/>
</dbReference>
<dbReference type="AlphaFoldDB" id="A0A9P3G5A1"/>
<feature type="domain" description="F-box" evidence="1">
    <location>
        <begin position="65"/>
        <end position="115"/>
    </location>
</feature>
<reference evidence="2 3" key="1">
    <citation type="submission" date="2021-08" db="EMBL/GenBank/DDBJ databases">
        <title>Draft Genome Sequence of Phanerochaete sordida strain YK-624.</title>
        <authorList>
            <person name="Mori T."/>
            <person name="Dohra H."/>
            <person name="Suzuki T."/>
            <person name="Kawagishi H."/>
            <person name="Hirai H."/>
        </authorList>
    </citation>
    <scope>NUCLEOTIDE SEQUENCE [LARGE SCALE GENOMIC DNA]</scope>
    <source>
        <strain evidence="2 3">YK-624</strain>
    </source>
</reference>
<dbReference type="SUPFAM" id="SSF81383">
    <property type="entry name" value="F-box domain"/>
    <property type="match status" value="1"/>
</dbReference>
<dbReference type="InterPro" id="IPR032675">
    <property type="entry name" value="LRR_dom_sf"/>
</dbReference>
<dbReference type="EMBL" id="BPQB01000009">
    <property type="protein sequence ID" value="GJE88538.1"/>
    <property type="molecule type" value="Genomic_DNA"/>
</dbReference>
<organism evidence="2 3">
    <name type="scientific">Phanerochaete sordida</name>
    <dbReference type="NCBI Taxonomy" id="48140"/>
    <lineage>
        <taxon>Eukaryota</taxon>
        <taxon>Fungi</taxon>
        <taxon>Dikarya</taxon>
        <taxon>Basidiomycota</taxon>
        <taxon>Agaricomycotina</taxon>
        <taxon>Agaricomycetes</taxon>
        <taxon>Polyporales</taxon>
        <taxon>Phanerochaetaceae</taxon>
        <taxon>Phanerochaete</taxon>
    </lineage>
</organism>
<protein>
    <submittedName>
        <fullName evidence="2">F-box protein</fullName>
    </submittedName>
</protein>
<evidence type="ECO:0000259" key="1">
    <source>
        <dbReference type="PROSITE" id="PS50181"/>
    </source>
</evidence>
<evidence type="ECO:0000313" key="2">
    <source>
        <dbReference type="EMBL" id="GJE88538.1"/>
    </source>
</evidence>
<comment type="caution">
    <text evidence="2">The sequence shown here is derived from an EMBL/GenBank/DDBJ whole genome shotgun (WGS) entry which is preliminary data.</text>
</comment>
<sequence length="539" mass="62080">MPFLLRRPRQQDAPPTRSWVDTVKSKILGHDSKRVTKTCHDIYYSLFFCHPMARRRGSSKDLQHVHPIMTLPPELVSHVFVLAAEDDVMTPVVVSHVCRAWRFLALRTPTLWRRISLDPRLRMWTERIPRSRACTLDVEILPQVSIVGTRARRQYLDARMVQLYMHMVSPYLARWRSLTIEFQHYAPYLWSAVLMCCSGDTPGLQAPRIEHISLKYRSNDDTKEYVLFNGYAPRLRSAVFDGIRVAWLPSLFANLSSLDYTHHGFTRGHDAEAELFQMLSISQRLQELRLAFPTHSFKTIDTRSCTLPPRASVYLDSLRTLSLEVSSTDIPSALLSLLARVQLRNLRALHLSSLRPGADTLGPGYFPSFLRLRKFLKVLNRLPRLRYLRLDPAWCDPAFIVGLLNFHVPRLEHLVLCAPRVDEGILGAIGDTCRQRYRVVTPPGDAPPFVVFQPLAVLEIVGSQRLTENGLLEVVRRMLGGGVIWVAEMWLKDCKAISGDVIRRAERMGVRVRVWQDGEEVKDRYALDTKRTRRRRQIH</sequence>
<dbReference type="SUPFAM" id="SSF52047">
    <property type="entry name" value="RNI-like"/>
    <property type="match status" value="1"/>
</dbReference>
<accession>A0A9P3G5A1</accession>